<evidence type="ECO:0000256" key="1">
    <source>
        <dbReference type="ARBA" id="ARBA00004613"/>
    </source>
</evidence>
<organism evidence="7 8">
    <name type="scientific">Fusarium tricinctum</name>
    <dbReference type="NCBI Taxonomy" id="61284"/>
    <lineage>
        <taxon>Eukaryota</taxon>
        <taxon>Fungi</taxon>
        <taxon>Dikarya</taxon>
        <taxon>Ascomycota</taxon>
        <taxon>Pezizomycotina</taxon>
        <taxon>Sordariomycetes</taxon>
        <taxon>Hypocreomycetidae</taxon>
        <taxon>Hypocreales</taxon>
        <taxon>Nectriaceae</taxon>
        <taxon>Fusarium</taxon>
        <taxon>Fusarium tricinctum species complex</taxon>
    </lineage>
</organism>
<evidence type="ECO:0000256" key="5">
    <source>
        <dbReference type="SAM" id="SignalP"/>
    </source>
</evidence>
<keyword evidence="8" id="KW-1185">Reference proteome</keyword>
<dbReference type="EMBL" id="JAGPXF010000005">
    <property type="protein sequence ID" value="KAH7241841.1"/>
    <property type="molecule type" value="Genomic_DNA"/>
</dbReference>
<dbReference type="OrthoDB" id="3539798at2759"/>
<dbReference type="InterPro" id="IPR032382">
    <property type="entry name" value="AltA1"/>
</dbReference>
<feature type="domain" description="AA1-like" evidence="6">
    <location>
        <begin position="41"/>
        <end position="170"/>
    </location>
</feature>
<name>A0A8K0RUS9_9HYPO</name>
<sequence>MQFSTLLLMATSVMALPQGLDTRAKQATCMSGSSKVSDWTVKDFKYEAVYTHNTPKKETNSATVTFTLENRGVGYKGKCSAKSTAAKKDFFDGKTDYKCEVASAADSATFRYNRKSGVISVLQHWGCVKEGGWYEAKGNTTFTPQCSEKNWKNTHYKEGVNNYSSRRVTCEKKDLKVPVLELQAVL</sequence>
<accession>A0A8K0RUS9</accession>
<keyword evidence="3 5" id="KW-0732">Signal</keyword>
<dbReference type="GO" id="GO:0005576">
    <property type="term" value="C:extracellular region"/>
    <property type="evidence" value="ECO:0007669"/>
    <property type="project" value="UniProtKB-SubCell"/>
</dbReference>
<evidence type="ECO:0000259" key="6">
    <source>
        <dbReference type="Pfam" id="PF16541"/>
    </source>
</evidence>
<evidence type="ECO:0000256" key="3">
    <source>
        <dbReference type="ARBA" id="ARBA00022729"/>
    </source>
</evidence>
<evidence type="ECO:0000256" key="2">
    <source>
        <dbReference type="ARBA" id="ARBA00022525"/>
    </source>
</evidence>
<feature type="chain" id="PRO_5035436653" description="AA1-like domain-containing protein" evidence="5">
    <location>
        <begin position="16"/>
        <end position="186"/>
    </location>
</feature>
<keyword evidence="4" id="KW-1015">Disulfide bond</keyword>
<evidence type="ECO:0000313" key="8">
    <source>
        <dbReference type="Proteomes" id="UP000813427"/>
    </source>
</evidence>
<evidence type="ECO:0000256" key="4">
    <source>
        <dbReference type="ARBA" id="ARBA00023157"/>
    </source>
</evidence>
<reference evidence="7" key="1">
    <citation type="journal article" date="2021" name="Nat. Commun.">
        <title>Genetic determinants of endophytism in the Arabidopsis root mycobiome.</title>
        <authorList>
            <person name="Mesny F."/>
            <person name="Miyauchi S."/>
            <person name="Thiergart T."/>
            <person name="Pickel B."/>
            <person name="Atanasova L."/>
            <person name="Karlsson M."/>
            <person name="Huettel B."/>
            <person name="Barry K.W."/>
            <person name="Haridas S."/>
            <person name="Chen C."/>
            <person name="Bauer D."/>
            <person name="Andreopoulos W."/>
            <person name="Pangilinan J."/>
            <person name="LaButti K."/>
            <person name="Riley R."/>
            <person name="Lipzen A."/>
            <person name="Clum A."/>
            <person name="Drula E."/>
            <person name="Henrissat B."/>
            <person name="Kohler A."/>
            <person name="Grigoriev I.V."/>
            <person name="Martin F.M."/>
            <person name="Hacquard S."/>
        </authorList>
    </citation>
    <scope>NUCLEOTIDE SEQUENCE</scope>
    <source>
        <strain evidence="7">MPI-SDFR-AT-0068</strain>
    </source>
</reference>
<keyword evidence="2" id="KW-0964">Secreted</keyword>
<protein>
    <recommendedName>
        <fullName evidence="6">AA1-like domain-containing protein</fullName>
    </recommendedName>
</protein>
<dbReference type="Proteomes" id="UP000813427">
    <property type="component" value="Unassembled WGS sequence"/>
</dbReference>
<proteinExistence type="predicted"/>
<evidence type="ECO:0000313" key="7">
    <source>
        <dbReference type="EMBL" id="KAH7241841.1"/>
    </source>
</evidence>
<gene>
    <name evidence="7" type="ORF">BKA59DRAFT_479451</name>
</gene>
<feature type="signal peptide" evidence="5">
    <location>
        <begin position="1"/>
        <end position="15"/>
    </location>
</feature>
<dbReference type="Pfam" id="PF16541">
    <property type="entry name" value="AltA1"/>
    <property type="match status" value="1"/>
</dbReference>
<comment type="caution">
    <text evidence="7">The sequence shown here is derived from an EMBL/GenBank/DDBJ whole genome shotgun (WGS) entry which is preliminary data.</text>
</comment>
<comment type="subcellular location">
    <subcellularLocation>
        <location evidence="1">Secreted</location>
    </subcellularLocation>
</comment>
<dbReference type="AlphaFoldDB" id="A0A8K0RUS9"/>